<dbReference type="PRINTS" id="PR00039">
    <property type="entry name" value="HTHLYSR"/>
</dbReference>
<dbReference type="Gene3D" id="3.40.190.10">
    <property type="entry name" value="Periplasmic binding protein-like II"/>
    <property type="match status" value="2"/>
</dbReference>
<dbReference type="PANTHER" id="PTHR30537:SF26">
    <property type="entry name" value="GLYCINE CLEAVAGE SYSTEM TRANSCRIPTIONAL ACTIVATOR"/>
    <property type="match status" value="1"/>
</dbReference>
<reference evidence="6 7" key="1">
    <citation type="submission" date="2021-04" db="EMBL/GenBank/DDBJ databases">
        <title>The genome sequence of type strain Ideonella paludis KCTC 32238.</title>
        <authorList>
            <person name="Liu Y."/>
        </authorList>
    </citation>
    <scope>NUCLEOTIDE SEQUENCE [LARGE SCALE GENOMIC DNA]</scope>
    <source>
        <strain evidence="6 7">KCTC 32238</strain>
    </source>
</reference>
<keyword evidence="2" id="KW-0805">Transcription regulation</keyword>
<dbReference type="PROSITE" id="PS50931">
    <property type="entry name" value="HTH_LYSR"/>
    <property type="match status" value="1"/>
</dbReference>
<comment type="caution">
    <text evidence="6">The sequence shown here is derived from an EMBL/GenBank/DDBJ whole genome shotgun (WGS) entry which is preliminary data.</text>
</comment>
<dbReference type="EMBL" id="JAGQDG010000006">
    <property type="protein sequence ID" value="MBQ0937019.1"/>
    <property type="molecule type" value="Genomic_DNA"/>
</dbReference>
<dbReference type="InterPro" id="IPR036388">
    <property type="entry name" value="WH-like_DNA-bd_sf"/>
</dbReference>
<feature type="domain" description="HTH lysR-type" evidence="5">
    <location>
        <begin position="6"/>
        <end position="63"/>
    </location>
</feature>
<evidence type="ECO:0000256" key="2">
    <source>
        <dbReference type="ARBA" id="ARBA00023015"/>
    </source>
</evidence>
<evidence type="ECO:0000256" key="1">
    <source>
        <dbReference type="ARBA" id="ARBA00009437"/>
    </source>
</evidence>
<keyword evidence="4" id="KW-0804">Transcription</keyword>
<protein>
    <submittedName>
        <fullName evidence="6">LysR family transcriptional regulator</fullName>
    </submittedName>
</protein>
<evidence type="ECO:0000259" key="5">
    <source>
        <dbReference type="PROSITE" id="PS50931"/>
    </source>
</evidence>
<evidence type="ECO:0000313" key="6">
    <source>
        <dbReference type="EMBL" id="MBQ0937019.1"/>
    </source>
</evidence>
<dbReference type="Gene3D" id="1.10.10.10">
    <property type="entry name" value="Winged helix-like DNA-binding domain superfamily/Winged helix DNA-binding domain"/>
    <property type="match status" value="1"/>
</dbReference>
<organism evidence="6 7">
    <name type="scientific">Ideonella paludis</name>
    <dbReference type="NCBI Taxonomy" id="1233411"/>
    <lineage>
        <taxon>Bacteria</taxon>
        <taxon>Pseudomonadati</taxon>
        <taxon>Pseudomonadota</taxon>
        <taxon>Betaproteobacteria</taxon>
        <taxon>Burkholderiales</taxon>
        <taxon>Sphaerotilaceae</taxon>
        <taxon>Ideonella</taxon>
    </lineage>
</organism>
<dbReference type="InterPro" id="IPR036390">
    <property type="entry name" value="WH_DNA-bd_sf"/>
</dbReference>
<dbReference type="Pfam" id="PF03466">
    <property type="entry name" value="LysR_substrate"/>
    <property type="match status" value="1"/>
</dbReference>
<gene>
    <name evidence="6" type="ORF">KAK11_16955</name>
</gene>
<keyword evidence="7" id="KW-1185">Reference proteome</keyword>
<dbReference type="InterPro" id="IPR058163">
    <property type="entry name" value="LysR-type_TF_proteobact-type"/>
</dbReference>
<dbReference type="Pfam" id="PF00126">
    <property type="entry name" value="HTH_1"/>
    <property type="match status" value="1"/>
</dbReference>
<evidence type="ECO:0000313" key="7">
    <source>
        <dbReference type="Proteomes" id="UP000672097"/>
    </source>
</evidence>
<dbReference type="SUPFAM" id="SSF53850">
    <property type="entry name" value="Periplasmic binding protein-like II"/>
    <property type="match status" value="1"/>
</dbReference>
<comment type="similarity">
    <text evidence="1">Belongs to the LysR transcriptional regulatory family.</text>
</comment>
<proteinExistence type="inferred from homology"/>
<keyword evidence="3" id="KW-0238">DNA-binding</keyword>
<dbReference type="Proteomes" id="UP000672097">
    <property type="component" value="Unassembled WGS sequence"/>
</dbReference>
<evidence type="ECO:0000256" key="3">
    <source>
        <dbReference type="ARBA" id="ARBA00023125"/>
    </source>
</evidence>
<accession>A0ABS5E144</accession>
<name>A0ABS5E144_9BURK</name>
<dbReference type="InterPro" id="IPR005119">
    <property type="entry name" value="LysR_subst-bd"/>
</dbReference>
<dbReference type="PANTHER" id="PTHR30537">
    <property type="entry name" value="HTH-TYPE TRANSCRIPTIONAL REGULATOR"/>
    <property type="match status" value="1"/>
</dbReference>
<dbReference type="SUPFAM" id="SSF46785">
    <property type="entry name" value="Winged helix' DNA-binding domain"/>
    <property type="match status" value="1"/>
</dbReference>
<evidence type="ECO:0000256" key="4">
    <source>
        <dbReference type="ARBA" id="ARBA00023163"/>
    </source>
</evidence>
<sequence>MRRKIPSTAALAAFEAAARHQSYTKAAHELAVTQSAVCRQIASLEEFLGVALFRRGQRGVLLTEAGQRYARSVATRLDEVERDTLDLMSQAGLGEALGALELAVVPTFATQWLIPRLTEFQALHPGITVHLTPRTRPFLFEDTPLDAAIHPGESFWPGTTGQVLMSEHLIAVAAPSLVQRHLAGQPCQSAEDVARLPLLQASTRPYAWRQWFESQGLKVEHDMAGARMELFSMLTEAAAQGLGAALVPSLLIERELASGRLVQLLPHSQDSGRAYRLIYPAHKAETPGLITFQAWLTMAAAASPSTDR</sequence>
<dbReference type="RefSeq" id="WP_210810424.1">
    <property type="nucleotide sequence ID" value="NZ_JAGQDG010000006.1"/>
</dbReference>
<dbReference type="InterPro" id="IPR000847">
    <property type="entry name" value="LysR_HTH_N"/>
</dbReference>